<gene>
    <name evidence="1" type="ORF">BU085_04585</name>
</gene>
<evidence type="ECO:0000313" key="2">
    <source>
        <dbReference type="Proteomes" id="UP000240717"/>
    </source>
</evidence>
<name>A0A2T4Q1I5_STAWA</name>
<sequence length="148" mass="17739">MEQITLTKQELIEIVEREVSKRLDGVKPIKPISIFSDVRLNEDDIKDINEKFKFTNIIQTPYRGHHYRPLSLKKYPWGGNDYFNGNIHDDQIHDHIRKLTLAIFGVTKNSDLQEREYGEAIKFYRNIKDMYLYLYKKRLSKLTIEDFE</sequence>
<organism evidence="1 2">
    <name type="scientific">Staphylococcus warneri</name>
    <dbReference type="NCBI Taxonomy" id="1292"/>
    <lineage>
        <taxon>Bacteria</taxon>
        <taxon>Bacillati</taxon>
        <taxon>Bacillota</taxon>
        <taxon>Bacilli</taxon>
        <taxon>Bacillales</taxon>
        <taxon>Staphylococcaceae</taxon>
        <taxon>Staphylococcus</taxon>
    </lineage>
</organism>
<dbReference type="Proteomes" id="UP000240717">
    <property type="component" value="Unassembled WGS sequence"/>
</dbReference>
<reference evidence="1 2" key="1">
    <citation type="journal article" date="2016" name="Front. Microbiol.">
        <title>Comprehensive Phylogenetic Analysis of Bovine Non-aureus Staphylococci Species Based on Whole-Genome Sequencing.</title>
        <authorList>
            <person name="Naushad S."/>
            <person name="Barkema H.W."/>
            <person name="Luby C."/>
            <person name="Condas L.A."/>
            <person name="Nobrega D.B."/>
            <person name="Carson D.A."/>
            <person name="De Buck J."/>
        </authorList>
    </citation>
    <scope>NUCLEOTIDE SEQUENCE [LARGE SCALE GENOMIC DNA]</scope>
    <source>
        <strain evidence="1 2">SNUC 2993</strain>
    </source>
</reference>
<dbReference type="EMBL" id="PZEV01000011">
    <property type="protein sequence ID" value="PTI51549.1"/>
    <property type="molecule type" value="Genomic_DNA"/>
</dbReference>
<dbReference type="RefSeq" id="WP_107532737.1">
    <property type="nucleotide sequence ID" value="NZ_PZEV01000011.1"/>
</dbReference>
<proteinExistence type="predicted"/>
<comment type="caution">
    <text evidence="1">The sequence shown here is derived from an EMBL/GenBank/DDBJ whole genome shotgun (WGS) entry which is preliminary data.</text>
</comment>
<accession>A0A2T4Q1I5</accession>
<evidence type="ECO:0000313" key="1">
    <source>
        <dbReference type="EMBL" id="PTI51549.1"/>
    </source>
</evidence>
<dbReference type="AlphaFoldDB" id="A0A2T4Q1I5"/>
<protein>
    <submittedName>
        <fullName evidence="1">Uncharacterized protein</fullName>
    </submittedName>
</protein>